<keyword evidence="7 11" id="KW-0067">ATP-binding</keyword>
<dbReference type="PANTHER" id="PTHR43297:SF14">
    <property type="entry name" value="ATPASE AAA-TYPE CORE DOMAIN-CONTAINING PROTEIN"/>
    <property type="match status" value="1"/>
</dbReference>
<keyword evidence="8" id="KW-1278">Translocase</keyword>
<protein>
    <submittedName>
        <fullName evidence="11">Nickel import ATP-binding protein NikD</fullName>
    </submittedName>
</protein>
<feature type="non-terminal residue" evidence="11">
    <location>
        <position position="236"/>
    </location>
</feature>
<dbReference type="InterPro" id="IPR050388">
    <property type="entry name" value="ABC_Ni/Peptide_Import"/>
</dbReference>
<evidence type="ECO:0000256" key="4">
    <source>
        <dbReference type="ARBA" id="ARBA00022475"/>
    </source>
</evidence>
<evidence type="ECO:0000256" key="2">
    <source>
        <dbReference type="ARBA" id="ARBA00005417"/>
    </source>
</evidence>
<keyword evidence="4" id="KW-1003">Cell membrane</keyword>
<evidence type="ECO:0000256" key="7">
    <source>
        <dbReference type="ARBA" id="ARBA00022840"/>
    </source>
</evidence>
<feature type="domain" description="ABC transporter" evidence="10">
    <location>
        <begin position="4"/>
        <end position="236"/>
    </location>
</feature>
<dbReference type="PROSITE" id="PS00211">
    <property type="entry name" value="ABC_TRANSPORTER_1"/>
    <property type="match status" value="1"/>
</dbReference>
<evidence type="ECO:0000259" key="10">
    <source>
        <dbReference type="PROSITE" id="PS50893"/>
    </source>
</evidence>
<dbReference type="SMART" id="SM00382">
    <property type="entry name" value="AAA"/>
    <property type="match status" value="1"/>
</dbReference>
<dbReference type="InterPro" id="IPR017871">
    <property type="entry name" value="ABC_transporter-like_CS"/>
</dbReference>
<dbReference type="PROSITE" id="PS50893">
    <property type="entry name" value="ABC_TRANSPORTER_2"/>
    <property type="match status" value="1"/>
</dbReference>
<dbReference type="PANTHER" id="PTHR43297">
    <property type="entry name" value="OLIGOPEPTIDE TRANSPORT ATP-BINDING PROTEIN APPD"/>
    <property type="match status" value="1"/>
</dbReference>
<dbReference type="GO" id="GO:0005886">
    <property type="term" value="C:plasma membrane"/>
    <property type="evidence" value="ECO:0007669"/>
    <property type="project" value="UniProtKB-SubCell"/>
</dbReference>
<keyword evidence="3" id="KW-0813">Transport</keyword>
<proteinExistence type="inferred from homology"/>
<accession>A0A7Z1MZS0</accession>
<dbReference type="EMBL" id="PGWZ01000520">
    <property type="protein sequence ID" value="PPJ70596.1"/>
    <property type="molecule type" value="Genomic_DNA"/>
</dbReference>
<evidence type="ECO:0000256" key="5">
    <source>
        <dbReference type="ARBA" id="ARBA00022519"/>
    </source>
</evidence>
<dbReference type="Pfam" id="PF00005">
    <property type="entry name" value="ABC_tran"/>
    <property type="match status" value="1"/>
</dbReference>
<comment type="caution">
    <text evidence="11">The sequence shown here is derived from an EMBL/GenBank/DDBJ whole genome shotgun (WGS) entry which is preliminary data.</text>
</comment>
<dbReference type="InterPro" id="IPR003593">
    <property type="entry name" value="AAA+_ATPase"/>
</dbReference>
<evidence type="ECO:0000256" key="1">
    <source>
        <dbReference type="ARBA" id="ARBA00004202"/>
    </source>
</evidence>
<evidence type="ECO:0000256" key="9">
    <source>
        <dbReference type="ARBA" id="ARBA00023136"/>
    </source>
</evidence>
<dbReference type="CDD" id="cd03257">
    <property type="entry name" value="ABC_NikE_OppD_transporters"/>
    <property type="match status" value="1"/>
</dbReference>
<evidence type="ECO:0000256" key="8">
    <source>
        <dbReference type="ARBA" id="ARBA00022967"/>
    </source>
</evidence>
<dbReference type="AlphaFoldDB" id="A0A7Z1MZS0"/>
<gene>
    <name evidence="11" type="ORF">CV021_13765</name>
</gene>
<dbReference type="RefSeq" id="WP_154700708.1">
    <property type="nucleotide sequence ID" value="NZ_PGWZ01000520.1"/>
</dbReference>
<dbReference type="InterPro" id="IPR003439">
    <property type="entry name" value="ABC_transporter-like_ATP-bd"/>
</dbReference>
<keyword evidence="9" id="KW-0472">Membrane</keyword>
<reference evidence="11 12" key="1">
    <citation type="submission" date="2017-11" db="EMBL/GenBank/DDBJ databases">
        <authorList>
            <person name="Founou R.C."/>
            <person name="Founou L."/>
            <person name="Allam M."/>
            <person name="Ismail A."/>
            <person name="Essack S.Y."/>
        </authorList>
    </citation>
    <scope>NUCLEOTIDE SEQUENCE [LARGE SCALE GENOMIC DNA]</scope>
    <source>
        <strain evidence="11 12">G703N2B1</strain>
    </source>
</reference>
<evidence type="ECO:0000256" key="6">
    <source>
        <dbReference type="ARBA" id="ARBA00022741"/>
    </source>
</evidence>
<dbReference type="SUPFAM" id="SSF52540">
    <property type="entry name" value="P-loop containing nucleoside triphosphate hydrolases"/>
    <property type="match status" value="1"/>
</dbReference>
<comment type="similarity">
    <text evidence="2">Belongs to the ABC transporter superfamily.</text>
</comment>
<comment type="subcellular location">
    <subcellularLocation>
        <location evidence="1">Cell membrane</location>
        <topology evidence="1">Peripheral membrane protein</topology>
    </subcellularLocation>
</comment>
<evidence type="ECO:0000256" key="3">
    <source>
        <dbReference type="ARBA" id="ARBA00022448"/>
    </source>
</evidence>
<dbReference type="InterPro" id="IPR027417">
    <property type="entry name" value="P-loop_NTPase"/>
</dbReference>
<dbReference type="Gene3D" id="3.40.50.300">
    <property type="entry name" value="P-loop containing nucleotide triphosphate hydrolases"/>
    <property type="match status" value="1"/>
</dbReference>
<dbReference type="Proteomes" id="UP000238775">
    <property type="component" value="Unassembled WGS sequence"/>
</dbReference>
<sequence length="236" mass="26525">MTLLKVAHLGIKDTWSDETLVDNVNFTVQCGETLGIIGESGSGKSITCKALIGLNAQRLSVSGDIFFEHQNLNTITEKQLRKIRGKDIAMIMQQGTRAFDPSTKVGKQMIETLRAHTTLSKQQIKQELIHYMTYMKLKDPQSLLKAYPYMLSGGMLQRMMIALALALKPKLIIADEPTTALDTITQYEVINAFKDIKHHFDCAMIFISHDLTVNNKIADRVVVMREGRVIEEGRTN</sequence>
<keyword evidence="5" id="KW-0997">Cell inner membrane</keyword>
<name>A0A7Z1MZS0_STAAU</name>
<organism evidence="11 12">
    <name type="scientific">Staphylococcus aureus</name>
    <dbReference type="NCBI Taxonomy" id="1280"/>
    <lineage>
        <taxon>Bacteria</taxon>
        <taxon>Bacillati</taxon>
        <taxon>Bacillota</taxon>
        <taxon>Bacilli</taxon>
        <taxon>Bacillales</taxon>
        <taxon>Staphylococcaceae</taxon>
        <taxon>Staphylococcus</taxon>
    </lineage>
</organism>
<dbReference type="GO" id="GO:0016887">
    <property type="term" value="F:ATP hydrolysis activity"/>
    <property type="evidence" value="ECO:0007669"/>
    <property type="project" value="InterPro"/>
</dbReference>
<dbReference type="GO" id="GO:0005524">
    <property type="term" value="F:ATP binding"/>
    <property type="evidence" value="ECO:0007669"/>
    <property type="project" value="UniProtKB-KW"/>
</dbReference>
<keyword evidence="6" id="KW-0547">Nucleotide-binding</keyword>
<evidence type="ECO:0000313" key="12">
    <source>
        <dbReference type="Proteomes" id="UP000238775"/>
    </source>
</evidence>
<evidence type="ECO:0000313" key="11">
    <source>
        <dbReference type="EMBL" id="PPJ70596.1"/>
    </source>
</evidence>